<gene>
    <name evidence="1" type="ORF">IF202_04240</name>
</gene>
<proteinExistence type="predicted"/>
<evidence type="ECO:0000313" key="2">
    <source>
        <dbReference type="Proteomes" id="UP000604161"/>
    </source>
</evidence>
<dbReference type="EMBL" id="JACYFC010000001">
    <property type="protein sequence ID" value="MBD5770252.1"/>
    <property type="molecule type" value="Genomic_DNA"/>
</dbReference>
<keyword evidence="2" id="KW-1185">Reference proteome</keyword>
<evidence type="ECO:0000313" key="1">
    <source>
        <dbReference type="EMBL" id="MBD5770252.1"/>
    </source>
</evidence>
<organism evidence="1 2">
    <name type="scientific">Marinomonas colpomeniae</name>
    <dbReference type="NCBI Taxonomy" id="2774408"/>
    <lineage>
        <taxon>Bacteria</taxon>
        <taxon>Pseudomonadati</taxon>
        <taxon>Pseudomonadota</taxon>
        <taxon>Gammaproteobacteria</taxon>
        <taxon>Oceanospirillales</taxon>
        <taxon>Oceanospirillaceae</taxon>
        <taxon>Marinomonas</taxon>
    </lineage>
</organism>
<dbReference type="Proteomes" id="UP000604161">
    <property type="component" value="Unassembled WGS sequence"/>
</dbReference>
<name>A0ABR8NYU7_9GAMM</name>
<sequence length="76" mass="9006">MTDELNDKVTERDFFARSEEEQKDFLLQTWCNHCMEVDLGMKNPKEFEMPERVWIEGECLKCGQSTITEIVEEDEA</sequence>
<comment type="caution">
    <text evidence="1">The sequence shown here is derived from an EMBL/GenBank/DDBJ whole genome shotgun (WGS) entry which is preliminary data.</text>
</comment>
<reference evidence="1 2" key="1">
    <citation type="submission" date="2020-09" db="EMBL/GenBank/DDBJ databases">
        <title>Marinomonas sp. nov., isolated from the cysticercosis algae of Qingdao, China.</title>
        <authorList>
            <person name="Sun X."/>
        </authorList>
    </citation>
    <scope>NUCLEOTIDE SEQUENCE [LARGE SCALE GENOMIC DNA]</scope>
    <source>
        <strain evidence="1 2">SM2066</strain>
    </source>
</reference>
<accession>A0ABR8NYU7</accession>
<dbReference type="RefSeq" id="WP_191593608.1">
    <property type="nucleotide sequence ID" value="NZ_JACYFC010000001.1"/>
</dbReference>
<protein>
    <submittedName>
        <fullName evidence="1">Uncharacterized protein</fullName>
    </submittedName>
</protein>